<gene>
    <name evidence="2" type="ORF">Fmac_002427</name>
</gene>
<feature type="region of interest" description="Disordered" evidence="1">
    <location>
        <begin position="125"/>
        <end position="144"/>
    </location>
</feature>
<reference evidence="2 3" key="1">
    <citation type="submission" date="2024-08" db="EMBL/GenBank/DDBJ databases">
        <title>Insights into the chromosomal genome structure of Flemingia macrophylla.</title>
        <authorList>
            <person name="Ding Y."/>
            <person name="Zhao Y."/>
            <person name="Bi W."/>
            <person name="Wu M."/>
            <person name="Zhao G."/>
            <person name="Gong Y."/>
            <person name="Li W."/>
            <person name="Zhang P."/>
        </authorList>
    </citation>
    <scope>NUCLEOTIDE SEQUENCE [LARGE SCALE GENOMIC DNA]</scope>
    <source>
        <strain evidence="2">DYQJB</strain>
        <tissue evidence="2">Leaf</tissue>
    </source>
</reference>
<dbReference type="EMBL" id="JBGMDY010000001">
    <property type="protein sequence ID" value="KAL2348427.1"/>
    <property type="molecule type" value="Genomic_DNA"/>
</dbReference>
<evidence type="ECO:0000256" key="1">
    <source>
        <dbReference type="SAM" id="MobiDB-lite"/>
    </source>
</evidence>
<evidence type="ECO:0000313" key="2">
    <source>
        <dbReference type="EMBL" id="KAL2348427.1"/>
    </source>
</evidence>
<proteinExistence type="predicted"/>
<name>A0ABD1NJX8_9FABA</name>
<evidence type="ECO:0000313" key="3">
    <source>
        <dbReference type="Proteomes" id="UP001603857"/>
    </source>
</evidence>
<dbReference type="AlphaFoldDB" id="A0ABD1NJX8"/>
<sequence length="144" mass="15716">MTPPIAEVEALILAHESRINRFHKQSLSPSVNYTQGYTHPNSSKIAISHKSSGGCSSYGARGGDNRGRRGGGTSRGCGGRFANFQCQICLKYGHTTNICFYRADSSYQPHESLVLYDPSTQQPVSFNLSQSSDKASNTWVNPNL</sequence>
<keyword evidence="3" id="KW-1185">Reference proteome</keyword>
<comment type="caution">
    <text evidence="2">The sequence shown here is derived from an EMBL/GenBank/DDBJ whole genome shotgun (WGS) entry which is preliminary data.</text>
</comment>
<accession>A0ABD1NJX8</accession>
<organism evidence="2 3">
    <name type="scientific">Flemingia macrophylla</name>
    <dbReference type="NCBI Taxonomy" id="520843"/>
    <lineage>
        <taxon>Eukaryota</taxon>
        <taxon>Viridiplantae</taxon>
        <taxon>Streptophyta</taxon>
        <taxon>Embryophyta</taxon>
        <taxon>Tracheophyta</taxon>
        <taxon>Spermatophyta</taxon>
        <taxon>Magnoliopsida</taxon>
        <taxon>eudicotyledons</taxon>
        <taxon>Gunneridae</taxon>
        <taxon>Pentapetalae</taxon>
        <taxon>rosids</taxon>
        <taxon>fabids</taxon>
        <taxon>Fabales</taxon>
        <taxon>Fabaceae</taxon>
        <taxon>Papilionoideae</taxon>
        <taxon>50 kb inversion clade</taxon>
        <taxon>NPAAA clade</taxon>
        <taxon>indigoferoid/millettioid clade</taxon>
        <taxon>Phaseoleae</taxon>
        <taxon>Flemingia</taxon>
    </lineage>
</organism>
<dbReference type="Proteomes" id="UP001603857">
    <property type="component" value="Unassembled WGS sequence"/>
</dbReference>
<protein>
    <submittedName>
        <fullName evidence="2">Uncharacterized protein</fullName>
    </submittedName>
</protein>